<evidence type="ECO:0000313" key="2">
    <source>
        <dbReference type="EMBL" id="SCZ79268.1"/>
    </source>
</evidence>
<reference evidence="2 3" key="1">
    <citation type="submission" date="2016-10" db="EMBL/GenBank/DDBJ databases">
        <authorList>
            <person name="de Groot N.N."/>
        </authorList>
    </citation>
    <scope>NUCLEOTIDE SEQUENCE [LARGE SCALE GENOMIC DNA]</scope>
    <source>
        <strain evidence="2 3">DSM 2784</strain>
    </source>
</reference>
<protein>
    <submittedName>
        <fullName evidence="2">Transposase DDE domain-containing protein</fullName>
    </submittedName>
</protein>
<dbReference type="EMBL" id="FMWL01000007">
    <property type="protein sequence ID" value="SCZ79268.1"/>
    <property type="molecule type" value="Genomic_DNA"/>
</dbReference>
<dbReference type="Proteomes" id="UP000199208">
    <property type="component" value="Unassembled WGS sequence"/>
</dbReference>
<feature type="non-terminal residue" evidence="2">
    <location>
        <position position="1"/>
    </location>
</feature>
<dbReference type="AlphaFoldDB" id="A0A1G5RZI5"/>
<dbReference type="Pfam" id="PF13751">
    <property type="entry name" value="DDE_Tnp_1_6"/>
    <property type="match status" value="1"/>
</dbReference>
<dbReference type="RefSeq" id="WP_170829365.1">
    <property type="nucleotide sequence ID" value="NZ_FMWL01000007.1"/>
</dbReference>
<dbReference type="InterPro" id="IPR025668">
    <property type="entry name" value="Tnp_DDE_dom"/>
</dbReference>
<name>A0A1G5RZI5_9FIRM</name>
<keyword evidence="3" id="KW-1185">Reference proteome</keyword>
<feature type="domain" description="Transposase DDE" evidence="1">
    <location>
        <begin position="1"/>
        <end position="38"/>
    </location>
</feature>
<organism evidence="2 3">
    <name type="scientific">Acidaminobacter hydrogenoformans DSM 2784</name>
    <dbReference type="NCBI Taxonomy" id="1120920"/>
    <lineage>
        <taxon>Bacteria</taxon>
        <taxon>Bacillati</taxon>
        <taxon>Bacillota</taxon>
        <taxon>Clostridia</taxon>
        <taxon>Peptostreptococcales</taxon>
        <taxon>Acidaminobacteraceae</taxon>
        <taxon>Acidaminobacter</taxon>
    </lineage>
</organism>
<gene>
    <name evidence="2" type="ORF">SAMN03080599_01670</name>
</gene>
<sequence length="55" mass="6345">FSKVKDGLAYDRFRRRGMKKIVADMMMVAMAINLNKLHSKIQNNQTGIIEYKKAA</sequence>
<evidence type="ECO:0000313" key="3">
    <source>
        <dbReference type="Proteomes" id="UP000199208"/>
    </source>
</evidence>
<proteinExistence type="predicted"/>
<accession>A0A1G5RZI5</accession>
<evidence type="ECO:0000259" key="1">
    <source>
        <dbReference type="Pfam" id="PF13751"/>
    </source>
</evidence>